<organism evidence="2 3">
    <name type="scientific">Trichonephila inaurata madagascariensis</name>
    <dbReference type="NCBI Taxonomy" id="2747483"/>
    <lineage>
        <taxon>Eukaryota</taxon>
        <taxon>Metazoa</taxon>
        <taxon>Ecdysozoa</taxon>
        <taxon>Arthropoda</taxon>
        <taxon>Chelicerata</taxon>
        <taxon>Arachnida</taxon>
        <taxon>Araneae</taxon>
        <taxon>Araneomorphae</taxon>
        <taxon>Entelegynae</taxon>
        <taxon>Araneoidea</taxon>
        <taxon>Nephilidae</taxon>
        <taxon>Trichonephila</taxon>
        <taxon>Trichonephila inaurata</taxon>
    </lineage>
</organism>
<evidence type="ECO:0000256" key="1">
    <source>
        <dbReference type="SAM" id="MobiDB-lite"/>
    </source>
</evidence>
<feature type="non-terminal residue" evidence="2">
    <location>
        <position position="1"/>
    </location>
</feature>
<accession>A0A8X6YEV1</accession>
<reference evidence="2" key="1">
    <citation type="submission" date="2020-08" db="EMBL/GenBank/DDBJ databases">
        <title>Multicomponent nature underlies the extraordinary mechanical properties of spider dragline silk.</title>
        <authorList>
            <person name="Kono N."/>
            <person name="Nakamura H."/>
            <person name="Mori M."/>
            <person name="Yoshida Y."/>
            <person name="Ohtoshi R."/>
            <person name="Malay A.D."/>
            <person name="Moran D.A.P."/>
            <person name="Tomita M."/>
            <person name="Numata K."/>
            <person name="Arakawa K."/>
        </authorList>
    </citation>
    <scope>NUCLEOTIDE SEQUENCE</scope>
</reference>
<dbReference type="Proteomes" id="UP000886998">
    <property type="component" value="Unassembled WGS sequence"/>
</dbReference>
<comment type="caution">
    <text evidence="2">The sequence shown here is derived from an EMBL/GenBank/DDBJ whole genome shotgun (WGS) entry which is preliminary data.</text>
</comment>
<dbReference type="AlphaFoldDB" id="A0A8X6YEV1"/>
<evidence type="ECO:0000313" key="2">
    <source>
        <dbReference type="EMBL" id="GFY71606.1"/>
    </source>
</evidence>
<keyword evidence="3" id="KW-1185">Reference proteome</keyword>
<proteinExistence type="predicted"/>
<name>A0A8X6YEV1_9ARAC</name>
<evidence type="ECO:0000313" key="3">
    <source>
        <dbReference type="Proteomes" id="UP000886998"/>
    </source>
</evidence>
<protein>
    <submittedName>
        <fullName evidence="2">Uncharacterized protein</fullName>
    </submittedName>
</protein>
<sequence>MYIFPFADDSTNVDVSFDSSFDDEKVASESQSYRPVCSDILDARSETYTAENETEENGKGNGPESPIEYWDEPPEYVCSDILGARSETYTAENET</sequence>
<feature type="region of interest" description="Disordered" evidence="1">
    <location>
        <begin position="45"/>
        <end position="73"/>
    </location>
</feature>
<dbReference type="EMBL" id="BMAV01018984">
    <property type="protein sequence ID" value="GFY71606.1"/>
    <property type="molecule type" value="Genomic_DNA"/>
</dbReference>
<gene>
    <name evidence="2" type="ORF">TNIN_329521</name>
</gene>